<name>A0A0N4XGN5_NIPBR</name>
<reference evidence="1 2" key="2">
    <citation type="submission" date="2018-11" db="EMBL/GenBank/DDBJ databases">
        <authorList>
            <consortium name="Pathogen Informatics"/>
        </authorList>
    </citation>
    <scope>NUCLEOTIDE SEQUENCE [LARGE SCALE GENOMIC DNA]</scope>
</reference>
<evidence type="ECO:0000313" key="3">
    <source>
        <dbReference type="WBParaSite" id="NBR_0000168701-mRNA-1"/>
    </source>
</evidence>
<keyword evidence="2" id="KW-1185">Reference proteome</keyword>
<dbReference type="WBParaSite" id="NBR_0000168701-mRNA-1">
    <property type="protein sequence ID" value="NBR_0000168701-mRNA-1"/>
    <property type="gene ID" value="NBR_0000168701"/>
</dbReference>
<sequence length="74" mass="8437">MELPDFNALRDVSAEREFVPVLDIERTNSSELINIAATPTSIEGRFFEFSPRDCELLVELDLRQVIGRVELVVD</sequence>
<evidence type="ECO:0000313" key="2">
    <source>
        <dbReference type="Proteomes" id="UP000271162"/>
    </source>
</evidence>
<protein>
    <submittedName>
        <fullName evidence="3">Chemotaxis protein CheW</fullName>
    </submittedName>
</protein>
<gene>
    <name evidence="1" type="ORF">NBR_LOCUS1688</name>
</gene>
<organism evidence="3">
    <name type="scientific">Nippostrongylus brasiliensis</name>
    <name type="common">Rat hookworm</name>
    <dbReference type="NCBI Taxonomy" id="27835"/>
    <lineage>
        <taxon>Eukaryota</taxon>
        <taxon>Metazoa</taxon>
        <taxon>Ecdysozoa</taxon>
        <taxon>Nematoda</taxon>
        <taxon>Chromadorea</taxon>
        <taxon>Rhabditida</taxon>
        <taxon>Rhabditina</taxon>
        <taxon>Rhabditomorpha</taxon>
        <taxon>Strongyloidea</taxon>
        <taxon>Heligmosomidae</taxon>
        <taxon>Nippostrongylus</taxon>
    </lineage>
</organism>
<reference evidence="3" key="1">
    <citation type="submission" date="2017-02" db="UniProtKB">
        <authorList>
            <consortium name="WormBaseParasite"/>
        </authorList>
    </citation>
    <scope>IDENTIFICATION</scope>
</reference>
<accession>A0A0N4XGN5</accession>
<dbReference type="AlphaFoldDB" id="A0A0N4XGN5"/>
<dbReference type="EMBL" id="UYSL01001473">
    <property type="protein sequence ID" value="VDL65273.1"/>
    <property type="molecule type" value="Genomic_DNA"/>
</dbReference>
<dbReference type="Proteomes" id="UP000271162">
    <property type="component" value="Unassembled WGS sequence"/>
</dbReference>
<proteinExistence type="predicted"/>
<evidence type="ECO:0000313" key="1">
    <source>
        <dbReference type="EMBL" id="VDL65273.1"/>
    </source>
</evidence>